<feature type="compositionally biased region" description="Basic and acidic residues" evidence="1">
    <location>
        <begin position="106"/>
        <end position="129"/>
    </location>
</feature>
<dbReference type="InterPro" id="IPR038792">
    <property type="entry name" value="CFAP97D1/2"/>
</dbReference>
<evidence type="ECO:0000256" key="1">
    <source>
        <dbReference type="SAM" id="MobiDB-lite"/>
    </source>
</evidence>
<dbReference type="Proteomes" id="UP001652640">
    <property type="component" value="Chromosome 8"/>
</dbReference>
<evidence type="ECO:0000313" key="2">
    <source>
        <dbReference type="Proteomes" id="UP001652640"/>
    </source>
</evidence>
<gene>
    <name evidence="3" type="primary">CFAP97D2</name>
</gene>
<name>A0ABM4IHZ4_ODOVR</name>
<accession>A0ABM4IHZ4</accession>
<dbReference type="PANTHER" id="PTHR33768:SF7">
    <property type="entry name" value="CFAP97 DOMAIN CONTAINING 2"/>
    <property type="match status" value="1"/>
</dbReference>
<feature type="region of interest" description="Disordered" evidence="1">
    <location>
        <begin position="81"/>
        <end position="134"/>
    </location>
</feature>
<dbReference type="GeneID" id="110137668"/>
<reference evidence="3" key="2">
    <citation type="submission" date="2025-08" db="UniProtKB">
        <authorList>
            <consortium name="RefSeq"/>
        </authorList>
    </citation>
    <scope>IDENTIFICATION</scope>
    <source>
        <tissue evidence="3">Tongue muscle</tissue>
    </source>
</reference>
<proteinExistence type="predicted"/>
<organism evidence="2 3">
    <name type="scientific">Odocoileus virginianus</name>
    <name type="common">White-tailed deer</name>
    <dbReference type="NCBI Taxonomy" id="9874"/>
    <lineage>
        <taxon>Eukaryota</taxon>
        <taxon>Metazoa</taxon>
        <taxon>Chordata</taxon>
        <taxon>Craniata</taxon>
        <taxon>Vertebrata</taxon>
        <taxon>Euteleostomi</taxon>
        <taxon>Mammalia</taxon>
        <taxon>Eutheria</taxon>
        <taxon>Laurasiatheria</taxon>
        <taxon>Artiodactyla</taxon>
        <taxon>Ruminantia</taxon>
        <taxon>Pecora</taxon>
        <taxon>Cervidae</taxon>
        <taxon>Odocoileinae</taxon>
        <taxon>Odocoileus</taxon>
    </lineage>
</organism>
<evidence type="ECO:0000313" key="3">
    <source>
        <dbReference type="RefSeq" id="XP_070327440.1"/>
    </source>
</evidence>
<protein>
    <submittedName>
        <fullName evidence="3">Uncharacterized protein CFAP97D2 isoform X1</fullName>
    </submittedName>
</protein>
<keyword evidence="2" id="KW-1185">Reference proteome</keyword>
<dbReference type="RefSeq" id="XP_070327440.1">
    <property type="nucleotide sequence ID" value="XM_070471339.1"/>
</dbReference>
<sequence length="187" mass="20659">MLGVPRLTLSHGRGYLQGTWEKAYQDHRRKVQEARPVVDSRAPPTLSHLCLKLGKLKSKQGEKRAGALQPEREKPVLQKVTNSAQDPFATHPVGGRPTAGGAEVQQGHRLDPKDEVEGRTQNTEEEKMRQKQWWTDGKAVTASWGSPLSSGTRLPTPARPPHLITHGQLHACESASKLRVFTGCLSR</sequence>
<reference evidence="2" key="1">
    <citation type="journal article" date="2022" name="J. Hered.">
        <title>A De Novo Chromosome-Level Genome Assembly of the White-Tailed Deer, Odocoileus Virginianus.</title>
        <authorList>
            <person name="London E.W."/>
            <person name="Roca A.L."/>
            <person name="Novakofski J.E."/>
            <person name="Mateus-Pinilla N.E."/>
        </authorList>
    </citation>
    <scope>NUCLEOTIDE SEQUENCE [LARGE SCALE GENOMIC DNA]</scope>
</reference>
<dbReference type="PANTHER" id="PTHR33768">
    <property type="entry name" value="MIP11318P"/>
    <property type="match status" value="1"/>
</dbReference>